<dbReference type="Proteomes" id="UP001480595">
    <property type="component" value="Unassembled WGS sequence"/>
</dbReference>
<protein>
    <submittedName>
        <fullName evidence="1">Uncharacterized protein</fullName>
    </submittedName>
</protein>
<dbReference type="EMBL" id="JAQQWL010000013">
    <property type="protein sequence ID" value="KAK8042864.1"/>
    <property type="molecule type" value="Genomic_DNA"/>
</dbReference>
<dbReference type="InterPro" id="IPR022085">
    <property type="entry name" value="OpdG"/>
</dbReference>
<comment type="caution">
    <text evidence="1">The sequence shown here is derived from an EMBL/GenBank/DDBJ whole genome shotgun (WGS) entry which is preliminary data.</text>
</comment>
<dbReference type="GeneID" id="92097819"/>
<accession>A0ABR1T8E2</accession>
<keyword evidence="2" id="KW-1185">Reference proteome</keyword>
<reference evidence="1 2" key="1">
    <citation type="submission" date="2023-01" db="EMBL/GenBank/DDBJ databases">
        <title>Analysis of 21 Apiospora genomes using comparative genomics revels a genus with tremendous synthesis potential of carbohydrate active enzymes and secondary metabolites.</title>
        <authorList>
            <person name="Sorensen T."/>
        </authorList>
    </citation>
    <scope>NUCLEOTIDE SEQUENCE [LARGE SCALE GENOMIC DNA]</scope>
    <source>
        <strain evidence="1 2">CBS 135458</strain>
    </source>
</reference>
<gene>
    <name evidence="1" type="ORF">PG994_013347</name>
</gene>
<sequence>MAMPSPSALEQWATEQYATTPAAFNDPESMYDWQIKLHKDESKQSISIIQRLLKGEFDASAAASEIAHMCESRLVPNQDVQAPEGLWLVLCRAIEHFADDETASRAKLANLLAELAKTDVRDASGNPVAMESGREVFWSELPGWILTWRNNITGVPDRGTYDDHTDYIARWQRRFQNGNLFQAHWLAQVGQTGPHRFYNYATVIAREHLREALEANMEDTPMGLRREGRMERLEL</sequence>
<dbReference type="Pfam" id="PF12311">
    <property type="entry name" value="DUF3632"/>
    <property type="match status" value="1"/>
</dbReference>
<proteinExistence type="predicted"/>
<evidence type="ECO:0000313" key="2">
    <source>
        <dbReference type="Proteomes" id="UP001480595"/>
    </source>
</evidence>
<evidence type="ECO:0000313" key="1">
    <source>
        <dbReference type="EMBL" id="KAK8042864.1"/>
    </source>
</evidence>
<dbReference type="RefSeq" id="XP_066709717.1">
    <property type="nucleotide sequence ID" value="XM_066864756.1"/>
</dbReference>
<organism evidence="1 2">
    <name type="scientific">Apiospora phragmitis</name>
    <dbReference type="NCBI Taxonomy" id="2905665"/>
    <lineage>
        <taxon>Eukaryota</taxon>
        <taxon>Fungi</taxon>
        <taxon>Dikarya</taxon>
        <taxon>Ascomycota</taxon>
        <taxon>Pezizomycotina</taxon>
        <taxon>Sordariomycetes</taxon>
        <taxon>Xylariomycetidae</taxon>
        <taxon>Amphisphaeriales</taxon>
        <taxon>Apiosporaceae</taxon>
        <taxon>Apiospora</taxon>
    </lineage>
</organism>
<name>A0ABR1T8E2_9PEZI</name>